<name>A0A438FM50_VITVI</name>
<gene>
    <name evidence="2" type="ORF">CK203_045858</name>
</gene>
<feature type="compositionally biased region" description="Low complexity" evidence="1">
    <location>
        <begin position="62"/>
        <end position="76"/>
    </location>
</feature>
<protein>
    <submittedName>
        <fullName evidence="2">Uncharacterized protein</fullName>
    </submittedName>
</protein>
<feature type="compositionally biased region" description="Pro residues" evidence="1">
    <location>
        <begin position="127"/>
        <end position="141"/>
    </location>
</feature>
<organism evidence="2 3">
    <name type="scientific">Vitis vinifera</name>
    <name type="common">Grape</name>
    <dbReference type="NCBI Taxonomy" id="29760"/>
    <lineage>
        <taxon>Eukaryota</taxon>
        <taxon>Viridiplantae</taxon>
        <taxon>Streptophyta</taxon>
        <taxon>Embryophyta</taxon>
        <taxon>Tracheophyta</taxon>
        <taxon>Spermatophyta</taxon>
        <taxon>Magnoliopsida</taxon>
        <taxon>eudicotyledons</taxon>
        <taxon>Gunneridae</taxon>
        <taxon>Pentapetalae</taxon>
        <taxon>rosids</taxon>
        <taxon>Vitales</taxon>
        <taxon>Vitaceae</taxon>
        <taxon>Viteae</taxon>
        <taxon>Vitis</taxon>
    </lineage>
</organism>
<dbReference type="AlphaFoldDB" id="A0A438FM50"/>
<feature type="compositionally biased region" description="Low complexity" evidence="1">
    <location>
        <begin position="142"/>
        <end position="151"/>
    </location>
</feature>
<accession>A0A438FM50</accession>
<reference evidence="2 3" key="1">
    <citation type="journal article" date="2018" name="PLoS Genet.">
        <title>Population sequencing reveals clonal diversity and ancestral inbreeding in the grapevine cultivar Chardonnay.</title>
        <authorList>
            <person name="Roach M.J."/>
            <person name="Johnson D.L."/>
            <person name="Bohlmann J."/>
            <person name="van Vuuren H.J."/>
            <person name="Jones S.J."/>
            <person name="Pretorius I.S."/>
            <person name="Schmidt S.A."/>
            <person name="Borneman A.R."/>
        </authorList>
    </citation>
    <scope>NUCLEOTIDE SEQUENCE [LARGE SCALE GENOMIC DNA]</scope>
    <source>
        <strain evidence="3">cv. Chardonnay</strain>
        <tissue evidence="2">Leaf</tissue>
    </source>
</reference>
<dbReference type="Proteomes" id="UP000288805">
    <property type="component" value="Unassembled WGS sequence"/>
</dbReference>
<sequence length="209" mass="23123">MVAKPSLAHECHFATPYPHFAAAKWAAKRYQEEPRQSTLPSASPPEQTARTSDHLLHTTMARTRGSKSSSLSTLLRSPRDTPVQGSISEPPRPRVVPPPVEDAPISPLPSVITREELSLEPESEPTPSSPPVKKSPPPAKKPQPSQTPTKESQIPSSMTPEVVIRRPMVTQPPIEGNLDYRARTFHSELCFDIATFRLQPELRDSFCLL</sequence>
<evidence type="ECO:0000256" key="1">
    <source>
        <dbReference type="SAM" id="MobiDB-lite"/>
    </source>
</evidence>
<proteinExistence type="predicted"/>
<evidence type="ECO:0000313" key="3">
    <source>
        <dbReference type="Proteomes" id="UP000288805"/>
    </source>
</evidence>
<feature type="region of interest" description="Disordered" evidence="1">
    <location>
        <begin position="27"/>
        <end position="161"/>
    </location>
</feature>
<dbReference type="EMBL" id="QGNW01000843">
    <property type="protein sequence ID" value="RVW61064.1"/>
    <property type="molecule type" value="Genomic_DNA"/>
</dbReference>
<feature type="compositionally biased region" description="Polar residues" evidence="1">
    <location>
        <begin position="36"/>
        <end position="50"/>
    </location>
</feature>
<evidence type="ECO:0000313" key="2">
    <source>
        <dbReference type="EMBL" id="RVW61064.1"/>
    </source>
</evidence>
<comment type="caution">
    <text evidence="2">The sequence shown here is derived from an EMBL/GenBank/DDBJ whole genome shotgun (WGS) entry which is preliminary data.</text>
</comment>